<evidence type="ECO:0000313" key="2">
    <source>
        <dbReference type="Proteomes" id="UP000775547"/>
    </source>
</evidence>
<dbReference type="AlphaFoldDB" id="A0A9P7K7A5"/>
<proteinExistence type="predicted"/>
<gene>
    <name evidence="1" type="ORF">DXG03_006060</name>
</gene>
<dbReference type="OrthoDB" id="3256525at2759"/>
<reference evidence="1" key="2">
    <citation type="submission" date="2021-10" db="EMBL/GenBank/DDBJ databases">
        <title>Phylogenomics reveals ancestral predisposition of the termite-cultivated fungus Termitomyces towards a domesticated lifestyle.</title>
        <authorList>
            <person name="Auxier B."/>
            <person name="Grum-Grzhimaylo A."/>
            <person name="Cardenas M.E."/>
            <person name="Lodge J.D."/>
            <person name="Laessoe T."/>
            <person name="Pedersen O."/>
            <person name="Smith M.E."/>
            <person name="Kuyper T.W."/>
            <person name="Franco-Molano E.A."/>
            <person name="Baroni T.J."/>
            <person name="Aanen D.K."/>
        </authorList>
    </citation>
    <scope>NUCLEOTIDE SEQUENCE</scope>
    <source>
        <strain evidence="1">AP01</strain>
        <tissue evidence="1">Mycelium</tissue>
    </source>
</reference>
<reference evidence="1" key="1">
    <citation type="submission" date="2020-07" db="EMBL/GenBank/DDBJ databases">
        <authorList>
            <person name="Nieuwenhuis M."/>
            <person name="Van De Peppel L.J.J."/>
        </authorList>
    </citation>
    <scope>NUCLEOTIDE SEQUENCE</scope>
    <source>
        <strain evidence="1">AP01</strain>
        <tissue evidence="1">Mycelium</tissue>
    </source>
</reference>
<organism evidence="1 2">
    <name type="scientific">Asterophora parasitica</name>
    <dbReference type="NCBI Taxonomy" id="117018"/>
    <lineage>
        <taxon>Eukaryota</taxon>
        <taxon>Fungi</taxon>
        <taxon>Dikarya</taxon>
        <taxon>Basidiomycota</taxon>
        <taxon>Agaricomycotina</taxon>
        <taxon>Agaricomycetes</taxon>
        <taxon>Agaricomycetidae</taxon>
        <taxon>Agaricales</taxon>
        <taxon>Tricholomatineae</taxon>
        <taxon>Lyophyllaceae</taxon>
        <taxon>Asterophora</taxon>
    </lineage>
</organism>
<sequence length="503" mass="57937">MPRYHPPNSGSELKRSAGVIPDAPNELWRLIFRFATLSHKSSPLYDTSYHYFRDSWLDDQYLDDTLPMKMAITLVCIRWRRLAEEFLYEHVRVCTLARLFEDRPDEERRAIGRFVKRLQLPSRPLHPSITVDNTFSHILTFCPRVTILVQPRWLGGIDSLNRVFWGDIVNPSFRSCLAALLPKVRRVDWCTYGHERNYEHHCAILSTVLQAAPRLRYLSMRFRLDPFPGPSHITLPSLTTLRVEGELGNYGLRLPSLTHLIADNIQVASDTCLFASVPNLRLLQLCGPGAGYQFDVFRLAPHLTEFCCSLHRDTTVVLGCLHAGVRTIRLFCAKDPDRRTVTGFQKKSAMLYTRTSFPALERIVLHGEGWQSVRHTAEFRLFRLRIVDRLNPMLTSGHLLDAKVIGDARMRNTKVLSAKERHRCKFLLSNAEAALFDLDQTIGGHQMVDGLLEQRKTHEVRIQKYRVAIAPHKRLPLELLGAIFAYFMPDFLVCEYDLAKYMT</sequence>
<comment type="caution">
    <text evidence="1">The sequence shown here is derived from an EMBL/GenBank/DDBJ whole genome shotgun (WGS) entry which is preliminary data.</text>
</comment>
<name>A0A9P7K7A5_9AGAR</name>
<keyword evidence="2" id="KW-1185">Reference proteome</keyword>
<evidence type="ECO:0000313" key="1">
    <source>
        <dbReference type="EMBL" id="KAG5641081.1"/>
    </source>
</evidence>
<accession>A0A9P7K7A5</accession>
<protein>
    <submittedName>
        <fullName evidence="1">Uncharacterized protein</fullName>
    </submittedName>
</protein>
<dbReference type="Proteomes" id="UP000775547">
    <property type="component" value="Unassembled WGS sequence"/>
</dbReference>
<dbReference type="EMBL" id="JABCKV010000395">
    <property type="protein sequence ID" value="KAG5641081.1"/>
    <property type="molecule type" value="Genomic_DNA"/>
</dbReference>